<dbReference type="eggNOG" id="KOG4776">
    <property type="taxonomic scope" value="Eukaryota"/>
</dbReference>
<dbReference type="AlphaFoldDB" id="W4JQK7"/>
<feature type="region of interest" description="Disordered" evidence="3">
    <location>
        <begin position="120"/>
        <end position="140"/>
    </location>
</feature>
<dbReference type="InParanoid" id="W4JQK7"/>
<dbReference type="GeneID" id="20671525"/>
<evidence type="ECO:0000259" key="4">
    <source>
        <dbReference type="PROSITE" id="PS51279"/>
    </source>
</evidence>
<dbReference type="InterPro" id="IPR011421">
    <property type="entry name" value="BCNT-C"/>
</dbReference>
<reference evidence="5 6" key="1">
    <citation type="journal article" date="2012" name="New Phytol.">
        <title>Insight into trade-off between wood decay and parasitism from the genome of a fungal forest pathogen.</title>
        <authorList>
            <person name="Olson A."/>
            <person name="Aerts A."/>
            <person name="Asiegbu F."/>
            <person name="Belbahri L."/>
            <person name="Bouzid O."/>
            <person name="Broberg A."/>
            <person name="Canback B."/>
            <person name="Coutinho P.M."/>
            <person name="Cullen D."/>
            <person name="Dalman K."/>
            <person name="Deflorio G."/>
            <person name="van Diepen L.T."/>
            <person name="Dunand C."/>
            <person name="Duplessis S."/>
            <person name="Durling M."/>
            <person name="Gonthier P."/>
            <person name="Grimwood J."/>
            <person name="Fossdal C.G."/>
            <person name="Hansson D."/>
            <person name="Henrissat B."/>
            <person name="Hietala A."/>
            <person name="Himmelstrand K."/>
            <person name="Hoffmeister D."/>
            <person name="Hogberg N."/>
            <person name="James T.Y."/>
            <person name="Karlsson M."/>
            <person name="Kohler A."/>
            <person name="Kues U."/>
            <person name="Lee Y.H."/>
            <person name="Lin Y.C."/>
            <person name="Lind M."/>
            <person name="Lindquist E."/>
            <person name="Lombard V."/>
            <person name="Lucas S."/>
            <person name="Lunden K."/>
            <person name="Morin E."/>
            <person name="Murat C."/>
            <person name="Park J."/>
            <person name="Raffaello T."/>
            <person name="Rouze P."/>
            <person name="Salamov A."/>
            <person name="Schmutz J."/>
            <person name="Solheim H."/>
            <person name="Stahlberg J."/>
            <person name="Velez H."/>
            <person name="de Vries R.P."/>
            <person name="Wiebenga A."/>
            <person name="Woodward S."/>
            <person name="Yakovlev I."/>
            <person name="Garbelotto M."/>
            <person name="Martin F."/>
            <person name="Grigoriev I.V."/>
            <person name="Stenlid J."/>
        </authorList>
    </citation>
    <scope>NUCLEOTIDE SEQUENCE [LARGE SCALE GENOMIC DNA]</scope>
    <source>
        <strain evidence="5 6">TC 32-1</strain>
    </source>
</reference>
<evidence type="ECO:0000256" key="3">
    <source>
        <dbReference type="SAM" id="MobiDB-lite"/>
    </source>
</evidence>
<protein>
    <recommendedName>
        <fullName evidence="2">SWR1-complex protein 5</fullName>
    </recommendedName>
</protein>
<dbReference type="HOGENOM" id="CLU_083063_0_0_1"/>
<dbReference type="PANTHER" id="PTHR48407:SF1">
    <property type="entry name" value="CRANIOFACIAL DEVELOPMENT PROTEIN 1"/>
    <property type="match status" value="1"/>
</dbReference>
<evidence type="ECO:0000256" key="2">
    <source>
        <dbReference type="ARBA" id="ARBA00019138"/>
    </source>
</evidence>
<keyword evidence="6" id="KW-1185">Reference proteome</keyword>
<accession>W4JQK7</accession>
<dbReference type="InterPro" id="IPR027124">
    <property type="entry name" value="Swc5/CFDP1/2"/>
</dbReference>
<name>W4JQK7_HETIT</name>
<comment type="similarity">
    <text evidence="1">Belongs to the SWC5 family.</text>
</comment>
<dbReference type="Pfam" id="PF07572">
    <property type="entry name" value="BCNT"/>
    <property type="match status" value="1"/>
</dbReference>
<evidence type="ECO:0000313" key="5">
    <source>
        <dbReference type="EMBL" id="ETW75808.1"/>
    </source>
</evidence>
<feature type="compositionally biased region" description="Polar residues" evidence="3">
    <location>
        <begin position="56"/>
        <end position="68"/>
    </location>
</feature>
<dbReference type="EMBL" id="KI925465">
    <property type="protein sequence ID" value="ETW75808.1"/>
    <property type="molecule type" value="Genomic_DNA"/>
</dbReference>
<gene>
    <name evidence="5" type="ORF">HETIRDRAFT_329856</name>
</gene>
<feature type="compositionally biased region" description="Basic and acidic residues" evidence="3">
    <location>
        <begin position="151"/>
        <end position="163"/>
    </location>
</feature>
<evidence type="ECO:0000256" key="1">
    <source>
        <dbReference type="ARBA" id="ARBA00010465"/>
    </source>
</evidence>
<sequence length="170" mass="18982">MIMIEKKYRFAGEDVIEVKEVAADSEEARKWPVWQSPESNDKASPIAAVEPAASTFPESNAGVDTSQHPVAPPPPQPLAGKKPVRRKPKVQLAALPSSSAQKPKKLTTLEKSAIDWQAHVGSQEDPQLQDELEANRRTGGYLEKMQFLQRVEDRKDQAFDASRDKKRRRG</sequence>
<dbReference type="PANTHER" id="PTHR48407">
    <property type="entry name" value="CRANIOFACIAL DEVELOPMENT PROTEIN 1"/>
    <property type="match status" value="1"/>
</dbReference>
<dbReference type="GO" id="GO:0000812">
    <property type="term" value="C:Swr1 complex"/>
    <property type="evidence" value="ECO:0007669"/>
    <property type="project" value="TreeGrafter"/>
</dbReference>
<dbReference type="OrthoDB" id="445677at2759"/>
<evidence type="ECO:0000313" key="6">
    <source>
        <dbReference type="Proteomes" id="UP000030671"/>
    </source>
</evidence>
<dbReference type="STRING" id="747525.W4JQK7"/>
<organism evidence="5 6">
    <name type="scientific">Heterobasidion irregulare (strain TC 32-1)</name>
    <dbReference type="NCBI Taxonomy" id="747525"/>
    <lineage>
        <taxon>Eukaryota</taxon>
        <taxon>Fungi</taxon>
        <taxon>Dikarya</taxon>
        <taxon>Basidiomycota</taxon>
        <taxon>Agaricomycotina</taxon>
        <taxon>Agaricomycetes</taxon>
        <taxon>Russulales</taxon>
        <taxon>Bondarzewiaceae</taxon>
        <taxon>Heterobasidion</taxon>
        <taxon>Heterobasidion annosum species complex</taxon>
    </lineage>
</organism>
<feature type="region of interest" description="Disordered" evidence="3">
    <location>
        <begin position="151"/>
        <end position="170"/>
    </location>
</feature>
<dbReference type="KEGG" id="hir:HETIRDRAFT_329856"/>
<feature type="domain" description="BCNT-C" evidence="4">
    <location>
        <begin position="86"/>
        <end position="169"/>
    </location>
</feature>
<proteinExistence type="inferred from homology"/>
<feature type="region of interest" description="Disordered" evidence="3">
    <location>
        <begin position="22"/>
        <end position="105"/>
    </location>
</feature>
<dbReference type="PROSITE" id="PS51279">
    <property type="entry name" value="BCNT_C"/>
    <property type="match status" value="1"/>
</dbReference>
<dbReference type="RefSeq" id="XP_009552059.1">
    <property type="nucleotide sequence ID" value="XM_009553764.1"/>
</dbReference>
<dbReference type="Proteomes" id="UP000030671">
    <property type="component" value="Unassembled WGS sequence"/>
</dbReference>